<gene>
    <name evidence="2" type="ORF">GCM10022197_10910</name>
</gene>
<organism evidence="2 3">
    <name type="scientific">Microlunatus spumicola</name>
    <dbReference type="NCBI Taxonomy" id="81499"/>
    <lineage>
        <taxon>Bacteria</taxon>
        <taxon>Bacillati</taxon>
        <taxon>Actinomycetota</taxon>
        <taxon>Actinomycetes</taxon>
        <taxon>Propionibacteriales</taxon>
        <taxon>Propionibacteriaceae</taxon>
        <taxon>Microlunatus</taxon>
    </lineage>
</organism>
<comment type="caution">
    <text evidence="2">The sequence shown here is derived from an EMBL/GenBank/DDBJ whole genome shotgun (WGS) entry which is preliminary data.</text>
</comment>
<sequence length="79" mass="8866">MTPKLSGRCRVTDPDPRSNMPVNVQRREPDETTGSTDVYVEQGEHFVVHEGVLTVLDRLDGRQVAVFAPETWLSAQVED</sequence>
<proteinExistence type="predicted"/>
<dbReference type="Proteomes" id="UP001500767">
    <property type="component" value="Unassembled WGS sequence"/>
</dbReference>
<protein>
    <submittedName>
        <fullName evidence="2">Uncharacterized protein</fullName>
    </submittedName>
</protein>
<dbReference type="EMBL" id="BAAAYR010000001">
    <property type="protein sequence ID" value="GAA3557488.1"/>
    <property type="molecule type" value="Genomic_DNA"/>
</dbReference>
<accession>A0ABP6WYB1</accession>
<reference evidence="3" key="1">
    <citation type="journal article" date="2019" name="Int. J. Syst. Evol. Microbiol.">
        <title>The Global Catalogue of Microorganisms (GCM) 10K type strain sequencing project: providing services to taxonomists for standard genome sequencing and annotation.</title>
        <authorList>
            <consortium name="The Broad Institute Genomics Platform"/>
            <consortium name="The Broad Institute Genome Sequencing Center for Infectious Disease"/>
            <person name="Wu L."/>
            <person name="Ma J."/>
        </authorList>
    </citation>
    <scope>NUCLEOTIDE SEQUENCE [LARGE SCALE GENOMIC DNA]</scope>
    <source>
        <strain evidence="3">JCM 16540</strain>
    </source>
</reference>
<feature type="region of interest" description="Disordered" evidence="1">
    <location>
        <begin position="1"/>
        <end position="34"/>
    </location>
</feature>
<name>A0ABP6WYB1_9ACTN</name>
<evidence type="ECO:0000256" key="1">
    <source>
        <dbReference type="SAM" id="MobiDB-lite"/>
    </source>
</evidence>
<evidence type="ECO:0000313" key="2">
    <source>
        <dbReference type="EMBL" id="GAA3557488.1"/>
    </source>
</evidence>
<evidence type="ECO:0000313" key="3">
    <source>
        <dbReference type="Proteomes" id="UP001500767"/>
    </source>
</evidence>
<keyword evidence="3" id="KW-1185">Reference proteome</keyword>